<dbReference type="Proteomes" id="UP000225277">
    <property type="component" value="Unassembled WGS sequence"/>
</dbReference>
<feature type="region of interest" description="Disordered" evidence="2">
    <location>
        <begin position="18"/>
        <end position="63"/>
    </location>
</feature>
<name>A0A2D3UTY4_9PEZI</name>
<dbReference type="AlphaFoldDB" id="A0A2D3UTY4"/>
<dbReference type="Pfam" id="PF03981">
    <property type="entry name" value="Ubiq_cyt_C_chap"/>
    <property type="match status" value="1"/>
</dbReference>
<proteinExistence type="inferred from homology"/>
<dbReference type="PANTHER" id="PTHR12184:SF1">
    <property type="entry name" value="UBIQUINOL-CYTOCHROME-C REDUCTASE COMPLEX ASSEMBLY FACTOR 1"/>
    <property type="match status" value="1"/>
</dbReference>
<dbReference type="OrthoDB" id="10253878at2759"/>
<dbReference type="GeneID" id="35599548"/>
<evidence type="ECO:0000256" key="2">
    <source>
        <dbReference type="SAM" id="MobiDB-lite"/>
    </source>
</evidence>
<feature type="compositionally biased region" description="Pro residues" evidence="2">
    <location>
        <begin position="45"/>
        <end position="58"/>
    </location>
</feature>
<dbReference type="GO" id="GO:0005739">
    <property type="term" value="C:mitochondrion"/>
    <property type="evidence" value="ECO:0007669"/>
    <property type="project" value="TreeGrafter"/>
</dbReference>
<dbReference type="EMBL" id="FJUY01000006">
    <property type="protein sequence ID" value="CZT18528.1"/>
    <property type="molecule type" value="Genomic_DNA"/>
</dbReference>
<evidence type="ECO:0000313" key="4">
    <source>
        <dbReference type="EMBL" id="CZT18528.1"/>
    </source>
</evidence>
<evidence type="ECO:0000313" key="5">
    <source>
        <dbReference type="Proteomes" id="UP000225277"/>
    </source>
</evidence>
<dbReference type="PANTHER" id="PTHR12184">
    <property type="entry name" value="UBIQUINOL-CYTOCHROME C REDUCTASE COMPLEX ASSEMBLY FACTOR 1 FAMILY MEMBER"/>
    <property type="match status" value="1"/>
</dbReference>
<organism evidence="4 5">
    <name type="scientific">Ramularia collo-cygni</name>
    <dbReference type="NCBI Taxonomy" id="112498"/>
    <lineage>
        <taxon>Eukaryota</taxon>
        <taxon>Fungi</taxon>
        <taxon>Dikarya</taxon>
        <taxon>Ascomycota</taxon>
        <taxon>Pezizomycotina</taxon>
        <taxon>Dothideomycetes</taxon>
        <taxon>Dothideomycetidae</taxon>
        <taxon>Mycosphaerellales</taxon>
        <taxon>Mycosphaerellaceae</taxon>
        <taxon>Ramularia</taxon>
    </lineage>
</organism>
<evidence type="ECO:0000256" key="1">
    <source>
        <dbReference type="ARBA" id="ARBA00006407"/>
    </source>
</evidence>
<sequence>MATSSSTICKSCLRTLTRGQRQQFRPTSALRTLTTSPRLSAKPEATPPPPPPPPPPKASTPDSAFSNLAATLRKAAPRSTTEPYIAYGSTEDLFAECARQADYTVPQALLQPPQPPPQNAAGDHLGVGQGWWLTPKSEGGLGLDATFNSWAQVCMLHMYILTVRLRAFPPEVVGAWHQNLLDHFFYKAEDKMVMWHEMSSRTSRNSALKQIWLQWRGVQLGYDEGLVRGDAVFAGAVWRNLFKGQEGVDVGDLVRVSAYIRREIWKSGKVGDEVVYEGRVKFGDPKDVEVSGKAQGVGRAFDEEDLRALKAVQGGKMEKEKK</sequence>
<feature type="compositionally biased region" description="Polar residues" evidence="2">
    <location>
        <begin position="18"/>
        <end position="38"/>
    </location>
</feature>
<protein>
    <submittedName>
        <fullName evidence="4">Related to CBP3-required for assembly of cytochrome bc1 complex</fullName>
    </submittedName>
</protein>
<dbReference type="RefSeq" id="XP_023625418.1">
    <property type="nucleotide sequence ID" value="XM_023769650.1"/>
</dbReference>
<dbReference type="InterPro" id="IPR007129">
    <property type="entry name" value="Ubiqinol_cyt_c_chaperone_CPB3"/>
</dbReference>
<accession>A0A2D3UTY4</accession>
<dbReference type="STRING" id="112498.A0A2D3UTY4"/>
<keyword evidence="5" id="KW-1185">Reference proteome</keyword>
<reference evidence="4 5" key="1">
    <citation type="submission" date="2016-03" db="EMBL/GenBank/DDBJ databases">
        <authorList>
            <person name="Ploux O."/>
        </authorList>
    </citation>
    <scope>NUCLEOTIDE SEQUENCE [LARGE SCALE GENOMIC DNA]</scope>
    <source>
        <strain evidence="4 5">URUG2</strain>
    </source>
</reference>
<comment type="similarity">
    <text evidence="1">Belongs to the CBP3 family.</text>
</comment>
<feature type="domain" description="Ubiquinol-cytochrome c chaperone" evidence="3">
    <location>
        <begin position="141"/>
        <end position="282"/>
    </location>
</feature>
<evidence type="ECO:0000259" key="3">
    <source>
        <dbReference type="Pfam" id="PF03981"/>
    </source>
</evidence>
<gene>
    <name evidence="4" type="ORF">RCC_04373</name>
</gene>
<dbReference type="InterPro" id="IPR021150">
    <property type="entry name" value="Ubiq_cyt_c_chap"/>
</dbReference>
<dbReference type="GO" id="GO:0034551">
    <property type="term" value="P:mitochondrial respiratory chain complex III assembly"/>
    <property type="evidence" value="ECO:0007669"/>
    <property type="project" value="TreeGrafter"/>
</dbReference>